<accession>A0ABV8BPK4</accession>
<dbReference type="EMBL" id="JBHRZI010000011">
    <property type="protein sequence ID" value="MFC3891910.1"/>
    <property type="molecule type" value="Genomic_DNA"/>
</dbReference>
<dbReference type="Proteomes" id="UP001595690">
    <property type="component" value="Unassembled WGS sequence"/>
</dbReference>
<evidence type="ECO:0008006" key="5">
    <source>
        <dbReference type="Google" id="ProtNLM"/>
    </source>
</evidence>
<proteinExistence type="predicted"/>
<dbReference type="Pfam" id="PF19916">
    <property type="entry name" value="VMAP-M0"/>
    <property type="match status" value="1"/>
</dbReference>
<protein>
    <recommendedName>
        <fullName evidence="5">Guanylate cyclase domain-containing protein</fullName>
    </recommendedName>
</protein>
<dbReference type="InterPro" id="IPR029787">
    <property type="entry name" value="Nucleotide_cyclase"/>
</dbReference>
<reference evidence="4" key="1">
    <citation type="journal article" date="2019" name="Int. J. Syst. Evol. Microbiol.">
        <title>The Global Catalogue of Microorganisms (GCM) 10K type strain sequencing project: providing services to taxonomists for standard genome sequencing and annotation.</title>
        <authorList>
            <consortium name="The Broad Institute Genomics Platform"/>
            <consortium name="The Broad Institute Genome Sequencing Center for Infectious Disease"/>
            <person name="Wu L."/>
            <person name="Ma J."/>
        </authorList>
    </citation>
    <scope>NUCLEOTIDE SEQUENCE [LARGE SCALE GENOMIC DNA]</scope>
    <source>
        <strain evidence="4">CGMCC 4.7405</strain>
    </source>
</reference>
<evidence type="ECO:0000313" key="3">
    <source>
        <dbReference type="EMBL" id="MFC3891910.1"/>
    </source>
</evidence>
<dbReference type="InterPro" id="IPR045555">
    <property type="entry name" value="VMAP-M0"/>
</dbReference>
<keyword evidence="4" id="KW-1185">Reference proteome</keyword>
<feature type="domain" description="vWA-MoxR associated protein C-terminal" evidence="2">
    <location>
        <begin position="331"/>
        <end position="560"/>
    </location>
</feature>
<evidence type="ECO:0000259" key="1">
    <source>
        <dbReference type="Pfam" id="PF19916"/>
    </source>
</evidence>
<gene>
    <name evidence="3" type="ORF">ACFOWZ_10525</name>
</gene>
<feature type="domain" description="vWA-MoxR associated protein middle region 0" evidence="1">
    <location>
        <begin position="204"/>
        <end position="303"/>
    </location>
</feature>
<dbReference type="Gene3D" id="3.30.70.1230">
    <property type="entry name" value="Nucleotide cyclase"/>
    <property type="match status" value="1"/>
</dbReference>
<dbReference type="InterPro" id="IPR045450">
    <property type="entry name" value="VMAP_C"/>
</dbReference>
<evidence type="ECO:0000259" key="2">
    <source>
        <dbReference type="Pfam" id="PF20028"/>
    </source>
</evidence>
<dbReference type="SUPFAM" id="SSF55073">
    <property type="entry name" value="Nucleotide cyclase"/>
    <property type="match status" value="1"/>
</dbReference>
<evidence type="ECO:0000313" key="4">
    <source>
        <dbReference type="Proteomes" id="UP001595690"/>
    </source>
</evidence>
<dbReference type="Pfam" id="PF20028">
    <property type="entry name" value="VMAP-C"/>
    <property type="match status" value="1"/>
</dbReference>
<name>A0ABV8BPK4_9PSEU</name>
<sequence length="576" mass="64921">MTVDIADFTNDSRQAIHMTDVRDGLYDVLKRALAGVGIDYEECETEDRGDGALILIPATFPKSELADKLPDRLVTEIRRFNSTRVPEARMKLRVAVHSGDIRKDTHGWIGLPVNLAFRILDAHDAKLALRHSDGLLAMIASDHFYTEVIMQDPGTAPESYRQIEVLIKSFKGHAWLRLHGENSDMSHHPPIAEHDEPVVLPLNPDEELKDLHSWLIEIETPHLPMLMSRATRSAVPTQRFGSAWEAYRHLEDFNAGPDGVPPAILFVELVAREVGGEIGARLTEWVEQNVRKLRRTSALEEQRETRLSVQTEPHLHLMFAIKLDSIDSGKCILSFWRQDDPLDWPPQSGGVHELSINDLEYRIDEMIIQAEGAWCDQAVPVTLEFLMARPLLQLPIYSWRKEHSSGDPRPLVLDYTVVIRSLERMQTKHWHRPWRVRWDSMLENPAVERIHSVGASRSGDNPIDVVLSDSRWIGLIMDEPPSARPESRAAPDPLTAALRAGLPVILWHPSATSENLRPLVDRLGGGPGGVLDLPEQRRAAHLSAGADDLVRDLVVLWDDPHRTFVFDQPSSNPAGR</sequence>
<comment type="caution">
    <text evidence="3">The sequence shown here is derived from an EMBL/GenBank/DDBJ whole genome shotgun (WGS) entry which is preliminary data.</text>
</comment>
<organism evidence="3 4">
    <name type="scientific">Lentzea rhizosphaerae</name>
    <dbReference type="NCBI Taxonomy" id="2041025"/>
    <lineage>
        <taxon>Bacteria</taxon>
        <taxon>Bacillati</taxon>
        <taxon>Actinomycetota</taxon>
        <taxon>Actinomycetes</taxon>
        <taxon>Pseudonocardiales</taxon>
        <taxon>Pseudonocardiaceae</taxon>
        <taxon>Lentzea</taxon>
    </lineage>
</organism>
<dbReference type="RefSeq" id="WP_382371546.1">
    <property type="nucleotide sequence ID" value="NZ_JBHRZI010000011.1"/>
</dbReference>